<name>W9XSJ0_9EURO</name>
<evidence type="ECO:0000259" key="1">
    <source>
        <dbReference type="Pfam" id="PF06985"/>
    </source>
</evidence>
<reference evidence="2 3" key="1">
    <citation type="submission" date="2013-03" db="EMBL/GenBank/DDBJ databases">
        <title>The Genome Sequence of Cladophialophora psammophila CBS 110553.</title>
        <authorList>
            <consortium name="The Broad Institute Genomics Platform"/>
            <person name="Cuomo C."/>
            <person name="de Hoog S."/>
            <person name="Gorbushina A."/>
            <person name="Walker B."/>
            <person name="Young S.K."/>
            <person name="Zeng Q."/>
            <person name="Gargeya S."/>
            <person name="Fitzgerald M."/>
            <person name="Haas B."/>
            <person name="Abouelleil A."/>
            <person name="Allen A.W."/>
            <person name="Alvarado L."/>
            <person name="Arachchi H.M."/>
            <person name="Berlin A.M."/>
            <person name="Chapman S.B."/>
            <person name="Gainer-Dewar J."/>
            <person name="Goldberg J."/>
            <person name="Griggs A."/>
            <person name="Gujja S."/>
            <person name="Hansen M."/>
            <person name="Howarth C."/>
            <person name="Imamovic A."/>
            <person name="Ireland A."/>
            <person name="Larimer J."/>
            <person name="McCowan C."/>
            <person name="Murphy C."/>
            <person name="Pearson M."/>
            <person name="Poon T.W."/>
            <person name="Priest M."/>
            <person name="Roberts A."/>
            <person name="Saif S."/>
            <person name="Shea T."/>
            <person name="Sisk P."/>
            <person name="Sykes S."/>
            <person name="Wortman J."/>
            <person name="Nusbaum C."/>
            <person name="Birren B."/>
        </authorList>
    </citation>
    <scope>NUCLEOTIDE SEQUENCE [LARGE SCALE GENOMIC DNA]</scope>
    <source>
        <strain evidence="2 3">CBS 110553</strain>
    </source>
</reference>
<dbReference type="RefSeq" id="XP_007741827.1">
    <property type="nucleotide sequence ID" value="XM_007743637.1"/>
</dbReference>
<comment type="caution">
    <text evidence="2">The sequence shown here is derived from an EMBL/GenBank/DDBJ whole genome shotgun (WGS) entry which is preliminary data.</text>
</comment>
<dbReference type="Pfam" id="PF06985">
    <property type="entry name" value="HET"/>
    <property type="match status" value="1"/>
</dbReference>
<sequence>MSTFQYRPLSSEEIRVLKLLPGQLEDPLSCELQHVQLSSPPTYEALSYCWGDGSLTRSIISDGSEMKITETLYSALCRMRHKDRPRILWADAICINQEDKDEKTCQVGFMTVIYSHAAQVNVWLGSDDEWSKTLGKFIPQVHEARKRHLSHLNTQAVTESTALHLRKLGLPNRYDWRYLALSALVNRPWFNRVWIVQELAKSGKAEVYCGDWIVPWRSLIEAANWVDEIGIGHAVRLFANEGTPTQNQRFLQLTDSNIKKSERVSLLTLLIRHRHCLSSDPRDKIFALCELAYDSDIVELTYRKSTKEVYLDTAIGLVQRYRTLEVVTAAGLPPKSFQDGISLPTWVPDWTRNDVFISLLAKRTDGTPVYPANSAPWQVQGLDINKECGTLTVTGMLFDRVDKACSPYRARHPLSPGYQERTFWTMWSNYIDTEGCLIEWQEVFKVDSGADYIGGSGILDAFWQTMCAGSLPYKNFDEGKRAFEDWDRMPIPARILGALGLNYRTNYYKVLAIPLSVATGLVTSVWHLFRGRKPRSLLFQQMASVASGRRMVSTSTGYLALAPSATEVGDHVALIPGSGLPLFLRAGANEGRFSLVGEGYVHGIMNGEGFREECCIPLCLE</sequence>
<dbReference type="PANTHER" id="PTHR24148">
    <property type="entry name" value="ANKYRIN REPEAT DOMAIN-CONTAINING PROTEIN 39 HOMOLOG-RELATED"/>
    <property type="match status" value="1"/>
</dbReference>
<dbReference type="GeneID" id="19187754"/>
<dbReference type="InterPro" id="IPR052895">
    <property type="entry name" value="HetReg/Transcr_Mod"/>
</dbReference>
<dbReference type="Pfam" id="PF26639">
    <property type="entry name" value="Het-6_barrel"/>
    <property type="match status" value="1"/>
</dbReference>
<accession>W9XSJ0</accession>
<dbReference type="EMBL" id="AMGX01000004">
    <property type="protein sequence ID" value="EXJ73264.1"/>
    <property type="molecule type" value="Genomic_DNA"/>
</dbReference>
<protein>
    <recommendedName>
        <fullName evidence="1">Heterokaryon incompatibility domain-containing protein</fullName>
    </recommendedName>
</protein>
<feature type="domain" description="Heterokaryon incompatibility" evidence="1">
    <location>
        <begin position="43"/>
        <end position="198"/>
    </location>
</feature>
<dbReference type="InterPro" id="IPR010730">
    <property type="entry name" value="HET"/>
</dbReference>
<dbReference type="PANTHER" id="PTHR24148:SF73">
    <property type="entry name" value="HET DOMAIN PROTEIN (AFU_ORTHOLOGUE AFUA_8G01020)"/>
    <property type="match status" value="1"/>
</dbReference>
<dbReference type="AlphaFoldDB" id="W9XSJ0"/>
<evidence type="ECO:0000313" key="3">
    <source>
        <dbReference type="Proteomes" id="UP000019471"/>
    </source>
</evidence>
<dbReference type="OrthoDB" id="3557394at2759"/>
<organism evidence="2 3">
    <name type="scientific">Cladophialophora psammophila CBS 110553</name>
    <dbReference type="NCBI Taxonomy" id="1182543"/>
    <lineage>
        <taxon>Eukaryota</taxon>
        <taxon>Fungi</taxon>
        <taxon>Dikarya</taxon>
        <taxon>Ascomycota</taxon>
        <taxon>Pezizomycotina</taxon>
        <taxon>Eurotiomycetes</taxon>
        <taxon>Chaetothyriomycetidae</taxon>
        <taxon>Chaetothyriales</taxon>
        <taxon>Herpotrichiellaceae</taxon>
        <taxon>Cladophialophora</taxon>
    </lineage>
</organism>
<proteinExistence type="predicted"/>
<evidence type="ECO:0000313" key="2">
    <source>
        <dbReference type="EMBL" id="EXJ73264.1"/>
    </source>
</evidence>
<gene>
    <name evidence="2" type="ORF">A1O5_03024</name>
</gene>
<dbReference type="Proteomes" id="UP000019471">
    <property type="component" value="Unassembled WGS sequence"/>
</dbReference>
<dbReference type="HOGENOM" id="CLU_004184_7_2_1"/>
<dbReference type="eggNOG" id="ENOG502SKG7">
    <property type="taxonomic scope" value="Eukaryota"/>
</dbReference>
<keyword evidence="3" id="KW-1185">Reference proteome</keyword>